<feature type="compositionally biased region" description="Basic and acidic residues" evidence="1">
    <location>
        <begin position="1"/>
        <end position="27"/>
    </location>
</feature>
<evidence type="ECO:0000313" key="3">
    <source>
        <dbReference type="Proteomes" id="UP000008363"/>
    </source>
</evidence>
<evidence type="ECO:0000256" key="1">
    <source>
        <dbReference type="SAM" id="MobiDB-lite"/>
    </source>
</evidence>
<dbReference type="RefSeq" id="WP_006337885.1">
    <property type="nucleotide sequence ID" value="NZ_BAHC01000202.1"/>
</dbReference>
<dbReference type="EMBL" id="BAHC01000202">
    <property type="protein sequence ID" value="GAB93033.1"/>
    <property type="molecule type" value="Genomic_DNA"/>
</dbReference>
<evidence type="ECO:0008006" key="4">
    <source>
        <dbReference type="Google" id="ProtNLM"/>
    </source>
</evidence>
<name>K6V9Y8_9ACTN</name>
<dbReference type="AlphaFoldDB" id="K6V9Y8"/>
<gene>
    <name evidence="2" type="ORF">GORHZ_202_00220</name>
</gene>
<organism evidence="2 3">
    <name type="scientific">Gordonia rhizosphera NBRC 16068</name>
    <dbReference type="NCBI Taxonomy" id="1108045"/>
    <lineage>
        <taxon>Bacteria</taxon>
        <taxon>Bacillati</taxon>
        <taxon>Actinomycetota</taxon>
        <taxon>Actinomycetes</taxon>
        <taxon>Mycobacteriales</taxon>
        <taxon>Gordoniaceae</taxon>
        <taxon>Gordonia</taxon>
    </lineage>
</organism>
<dbReference type="STRING" id="1108045.GORHZ_202_00220"/>
<comment type="caution">
    <text evidence="2">The sequence shown here is derived from an EMBL/GenBank/DDBJ whole genome shotgun (WGS) entry which is preliminary data.</text>
</comment>
<proteinExistence type="predicted"/>
<reference evidence="2 3" key="1">
    <citation type="submission" date="2012-08" db="EMBL/GenBank/DDBJ databases">
        <title>Whole genome shotgun sequence of Gordonia rhizosphera NBRC 16068.</title>
        <authorList>
            <person name="Takarada H."/>
            <person name="Isaki S."/>
            <person name="Hosoyama A."/>
            <person name="Tsuchikane K."/>
            <person name="Katsumata H."/>
            <person name="Baba S."/>
            <person name="Ohji S."/>
            <person name="Yamazaki S."/>
            <person name="Fujita N."/>
        </authorList>
    </citation>
    <scope>NUCLEOTIDE SEQUENCE [LARGE SCALE GENOMIC DNA]</scope>
    <source>
        <strain evidence="2 3">NBRC 16068</strain>
    </source>
</reference>
<keyword evidence="3" id="KW-1185">Reference proteome</keyword>
<sequence length="96" mass="10488">MGRLSDEDYAEMSKDYADNPLREHEVISVEPRPGLQRGHPAKGEGGESKPMSLRFPDALRSELLAYADDNAVAVGEVVRQAVGEYLDRRANGSSQG</sequence>
<dbReference type="Proteomes" id="UP000008363">
    <property type="component" value="Unassembled WGS sequence"/>
</dbReference>
<protein>
    <recommendedName>
        <fullName evidence="4">Ribbon-helix-helix protein CopG domain-containing protein</fullName>
    </recommendedName>
</protein>
<evidence type="ECO:0000313" key="2">
    <source>
        <dbReference type="EMBL" id="GAB93033.1"/>
    </source>
</evidence>
<accession>K6V9Y8</accession>
<dbReference type="OrthoDB" id="4739708at2"/>
<feature type="region of interest" description="Disordered" evidence="1">
    <location>
        <begin position="1"/>
        <end position="53"/>
    </location>
</feature>